<evidence type="ECO:0000256" key="2">
    <source>
        <dbReference type="ARBA" id="ARBA00023242"/>
    </source>
</evidence>
<dbReference type="EMBL" id="CAWYQH010000119">
    <property type="protein sequence ID" value="CAK8691748.1"/>
    <property type="molecule type" value="Genomic_DNA"/>
</dbReference>
<dbReference type="Gene3D" id="1.25.10.10">
    <property type="entry name" value="Leucine-rich Repeat Variant"/>
    <property type="match status" value="1"/>
</dbReference>
<dbReference type="InterPro" id="IPR052464">
    <property type="entry name" value="Synovial_Prolif_Regulator"/>
</dbReference>
<evidence type="ECO:0000256" key="4">
    <source>
        <dbReference type="SAM" id="MobiDB-lite"/>
    </source>
</evidence>
<comment type="caution">
    <text evidence="5">The sequence shown here is derived from an EMBL/GenBank/DDBJ whole genome shotgun (WGS) entry which is preliminary data.</text>
</comment>
<feature type="region of interest" description="Disordered" evidence="4">
    <location>
        <begin position="389"/>
        <end position="449"/>
    </location>
</feature>
<evidence type="ECO:0000313" key="5">
    <source>
        <dbReference type="EMBL" id="CAK8691748.1"/>
    </source>
</evidence>
<evidence type="ECO:0000256" key="3">
    <source>
        <dbReference type="ARBA" id="ARBA00038401"/>
    </source>
</evidence>
<gene>
    <name evidence="5" type="ORF">CVLEPA_LOCUS24508</name>
</gene>
<evidence type="ECO:0008006" key="7">
    <source>
        <dbReference type="Google" id="ProtNLM"/>
    </source>
</evidence>
<dbReference type="Proteomes" id="UP001642483">
    <property type="component" value="Unassembled WGS sequence"/>
</dbReference>
<feature type="compositionally biased region" description="Basic and acidic residues" evidence="4">
    <location>
        <begin position="437"/>
        <end position="447"/>
    </location>
</feature>
<sequence>MDDRNPSPPPEFEDESDVYRPDIVGGTAISKQWVLTTLMDIINEVDDHSKKAGDYPVEVSDDLQDAACKLWDVCVDQEVAVFLLDFDIIEILYGVILKSKSPRLTEIAVGILGNMACSQKACDEISKLKHLRSVLLALLASSDLQTLTESVRLLRMSLSNESCRQFWIQSIKQDLEDFIQNCQFILSSSTNAKLLSSLSEMLDLIYEEDCDVIVTSCTLEFVGSMLEAVEQQMKDSRSESLHDLSHTLHALHTISQSTGGRVVFAHLRRSVMSQLSSLCYEWSTSHPKVDYNDASSMSSSEVSVSCLLSIASDILDCDVTSNRDDDNRVDEVDDEDREMIIKFARSVLAAKGVMSALTVMSSGNSSDINSSEFKTPLYASKNSPRISTPLLGSGFKANKITPESDGETPVQTPEIGKTSPYVKTPSRGEVDGLSPTTRERERDEQADNRSPAIILCDLARQLLANASQREWTQIGDSQEEGKITDDLTESADSLLRNKDV</sequence>
<dbReference type="PANTHER" id="PTHR23424:SF23">
    <property type="entry name" value="PROTEIN SAAL1"/>
    <property type="match status" value="1"/>
</dbReference>
<proteinExistence type="inferred from homology"/>
<keyword evidence="2" id="KW-0539">Nucleus</keyword>
<name>A0ABP0GJ24_CLALP</name>
<protein>
    <recommendedName>
        <fullName evidence="7">Protein saal1</fullName>
    </recommendedName>
</protein>
<evidence type="ECO:0000256" key="1">
    <source>
        <dbReference type="ARBA" id="ARBA00004123"/>
    </source>
</evidence>
<organism evidence="5 6">
    <name type="scientific">Clavelina lepadiformis</name>
    <name type="common">Light-bulb sea squirt</name>
    <name type="synonym">Ascidia lepadiformis</name>
    <dbReference type="NCBI Taxonomy" id="159417"/>
    <lineage>
        <taxon>Eukaryota</taxon>
        <taxon>Metazoa</taxon>
        <taxon>Chordata</taxon>
        <taxon>Tunicata</taxon>
        <taxon>Ascidiacea</taxon>
        <taxon>Aplousobranchia</taxon>
        <taxon>Clavelinidae</taxon>
        <taxon>Clavelina</taxon>
    </lineage>
</organism>
<keyword evidence="6" id="KW-1185">Reference proteome</keyword>
<dbReference type="InterPro" id="IPR016024">
    <property type="entry name" value="ARM-type_fold"/>
</dbReference>
<evidence type="ECO:0000313" key="6">
    <source>
        <dbReference type="Proteomes" id="UP001642483"/>
    </source>
</evidence>
<comment type="subcellular location">
    <subcellularLocation>
        <location evidence="1">Nucleus</location>
    </subcellularLocation>
</comment>
<accession>A0ABP0GJ24</accession>
<comment type="similarity">
    <text evidence="3">Belongs to the SAAL1 family.</text>
</comment>
<dbReference type="PANTHER" id="PTHR23424">
    <property type="entry name" value="SERUM AMYLOID A"/>
    <property type="match status" value="1"/>
</dbReference>
<dbReference type="SUPFAM" id="SSF48371">
    <property type="entry name" value="ARM repeat"/>
    <property type="match status" value="1"/>
</dbReference>
<dbReference type="InterPro" id="IPR011989">
    <property type="entry name" value="ARM-like"/>
</dbReference>
<reference evidence="5 6" key="1">
    <citation type="submission" date="2024-02" db="EMBL/GenBank/DDBJ databases">
        <authorList>
            <person name="Daric V."/>
            <person name="Darras S."/>
        </authorList>
    </citation>
    <scope>NUCLEOTIDE SEQUENCE [LARGE SCALE GENOMIC DNA]</scope>
</reference>